<comment type="caution">
    <text evidence="1">The sequence shown here is derived from an EMBL/GenBank/DDBJ whole genome shotgun (WGS) entry which is preliminary data.</text>
</comment>
<dbReference type="AlphaFoldDB" id="A0AAE0GKF7"/>
<dbReference type="Proteomes" id="UP001190700">
    <property type="component" value="Unassembled WGS sequence"/>
</dbReference>
<accession>A0AAE0GKF7</accession>
<evidence type="ECO:0000313" key="1">
    <source>
        <dbReference type="EMBL" id="KAK3279630.1"/>
    </source>
</evidence>
<gene>
    <name evidence="1" type="ORF">CYMTET_12492</name>
</gene>
<proteinExistence type="predicted"/>
<protein>
    <submittedName>
        <fullName evidence="1">Uncharacterized protein</fullName>
    </submittedName>
</protein>
<keyword evidence="2" id="KW-1185">Reference proteome</keyword>
<dbReference type="EMBL" id="LGRX02004755">
    <property type="protein sequence ID" value="KAK3279630.1"/>
    <property type="molecule type" value="Genomic_DNA"/>
</dbReference>
<evidence type="ECO:0000313" key="2">
    <source>
        <dbReference type="Proteomes" id="UP001190700"/>
    </source>
</evidence>
<organism evidence="1 2">
    <name type="scientific">Cymbomonas tetramitiformis</name>
    <dbReference type="NCBI Taxonomy" id="36881"/>
    <lineage>
        <taxon>Eukaryota</taxon>
        <taxon>Viridiplantae</taxon>
        <taxon>Chlorophyta</taxon>
        <taxon>Pyramimonadophyceae</taxon>
        <taxon>Pyramimonadales</taxon>
        <taxon>Pyramimonadaceae</taxon>
        <taxon>Cymbomonas</taxon>
    </lineage>
</organism>
<dbReference type="PANTHER" id="PTHR11439:SF483">
    <property type="entry name" value="PEPTIDE SYNTHASE GLIP-LIKE, PUTATIVE (AFU_ORTHOLOGUE AFUA_3G12920)-RELATED"/>
    <property type="match status" value="1"/>
</dbReference>
<sequence>MIDISNEQIIEHLATKFDINTSKQQPRSPMLEGLSIKLPDAKSIDRSIETPVRSIVYSLLWLARTIRPDIYYHVTYLAHFCHTPTAEIMAAAKRILAYVYGTRNYSLTYECDTQQPRLAVYCDADHTGDISDRNSVSSYCILDAGYDICHMLEQRKERQEGNVHVLTEVKTAHKDIMNKFGDMGYTTVGMEVVNAVERKGAEQTRARGGIVTLLGRPYGHVHNHHVELTPHLEGYLLHTVLHLPGNRFVHIVAVYSPPHAFYTYDEVTR</sequence>
<dbReference type="PANTHER" id="PTHR11439">
    <property type="entry name" value="GAG-POL-RELATED RETROTRANSPOSON"/>
    <property type="match status" value="1"/>
</dbReference>
<reference evidence="1 2" key="1">
    <citation type="journal article" date="2015" name="Genome Biol. Evol.">
        <title>Comparative Genomics of a Bacterivorous Green Alga Reveals Evolutionary Causalities and Consequences of Phago-Mixotrophic Mode of Nutrition.</title>
        <authorList>
            <person name="Burns J.A."/>
            <person name="Paasch A."/>
            <person name="Narechania A."/>
            <person name="Kim E."/>
        </authorList>
    </citation>
    <scope>NUCLEOTIDE SEQUENCE [LARGE SCALE GENOMIC DNA]</scope>
    <source>
        <strain evidence="1 2">PLY_AMNH</strain>
    </source>
</reference>
<name>A0AAE0GKF7_9CHLO</name>